<reference evidence="1" key="1">
    <citation type="submission" date="2020-07" db="EMBL/GenBank/DDBJ databases">
        <title>The High-quality genome of the commercially important snow crab, Chionoecetes opilio.</title>
        <authorList>
            <person name="Jeong J.-H."/>
            <person name="Ryu S."/>
        </authorList>
    </citation>
    <scope>NUCLEOTIDE SEQUENCE</scope>
    <source>
        <strain evidence="1">MADBK_172401_WGS</strain>
        <tissue evidence="1">Digestive gland</tissue>
    </source>
</reference>
<evidence type="ECO:0000313" key="2">
    <source>
        <dbReference type="Proteomes" id="UP000770661"/>
    </source>
</evidence>
<keyword evidence="2" id="KW-1185">Reference proteome</keyword>
<comment type="caution">
    <text evidence="1">The sequence shown here is derived from an EMBL/GenBank/DDBJ whole genome shotgun (WGS) entry which is preliminary data.</text>
</comment>
<dbReference type="EMBL" id="JACEEZ010006796">
    <property type="protein sequence ID" value="KAG0724517.1"/>
    <property type="molecule type" value="Genomic_DNA"/>
</dbReference>
<evidence type="ECO:0008006" key="3">
    <source>
        <dbReference type="Google" id="ProtNLM"/>
    </source>
</evidence>
<protein>
    <recommendedName>
        <fullName evidence="3">Gag-like protein</fullName>
    </recommendedName>
</protein>
<accession>A0A8J5CZX0</accession>
<evidence type="ECO:0000313" key="1">
    <source>
        <dbReference type="EMBL" id="KAG0724517.1"/>
    </source>
</evidence>
<sequence length="231" mass="26288">MTSHNHLPPLHSPPPNLTLRYTFDPTTAPADISTAFFNITEIPHVRCFYSGKQIIVRLADTEDLTSHTNKTNTRKLVDNGFHLVESVQARTARTIMAFRVCQTLHSHPTQTLIHDINTRNEVTVEDLYLIRSSKFPILKIRCSHPDEAKKLLQRGIRVGSIIIPSYNIEPEHYKPIQQCLKCYKFDHPTYRCKLTTLVCSKCAAQGHIHTQCTSDVHKCLNCDGAHTAVFF</sequence>
<name>A0A8J5CZX0_CHIOP</name>
<organism evidence="1 2">
    <name type="scientific">Chionoecetes opilio</name>
    <name type="common">Atlantic snow crab</name>
    <name type="synonym">Cancer opilio</name>
    <dbReference type="NCBI Taxonomy" id="41210"/>
    <lineage>
        <taxon>Eukaryota</taxon>
        <taxon>Metazoa</taxon>
        <taxon>Ecdysozoa</taxon>
        <taxon>Arthropoda</taxon>
        <taxon>Crustacea</taxon>
        <taxon>Multicrustacea</taxon>
        <taxon>Malacostraca</taxon>
        <taxon>Eumalacostraca</taxon>
        <taxon>Eucarida</taxon>
        <taxon>Decapoda</taxon>
        <taxon>Pleocyemata</taxon>
        <taxon>Brachyura</taxon>
        <taxon>Eubrachyura</taxon>
        <taxon>Majoidea</taxon>
        <taxon>Majidae</taxon>
        <taxon>Chionoecetes</taxon>
    </lineage>
</organism>
<dbReference type="SUPFAM" id="SSF57756">
    <property type="entry name" value="Retrovirus zinc finger-like domains"/>
    <property type="match status" value="1"/>
</dbReference>
<dbReference type="GO" id="GO:0003676">
    <property type="term" value="F:nucleic acid binding"/>
    <property type="evidence" value="ECO:0007669"/>
    <property type="project" value="InterPro"/>
</dbReference>
<dbReference type="GO" id="GO:0008270">
    <property type="term" value="F:zinc ion binding"/>
    <property type="evidence" value="ECO:0007669"/>
    <property type="project" value="InterPro"/>
</dbReference>
<dbReference type="Proteomes" id="UP000770661">
    <property type="component" value="Unassembled WGS sequence"/>
</dbReference>
<dbReference type="AlphaFoldDB" id="A0A8J5CZX0"/>
<dbReference type="OrthoDB" id="3039988at2759"/>
<dbReference type="InterPro" id="IPR036875">
    <property type="entry name" value="Znf_CCHC_sf"/>
</dbReference>
<gene>
    <name evidence="1" type="ORF">GWK47_040440</name>
</gene>
<proteinExistence type="predicted"/>